<dbReference type="EMBL" id="UINC01103438">
    <property type="protein sequence ID" value="SVC65826.1"/>
    <property type="molecule type" value="Genomic_DNA"/>
</dbReference>
<accession>A0A382NXM8</accession>
<name>A0A382NXM8_9ZZZZ</name>
<reference evidence="1" key="1">
    <citation type="submission" date="2018-05" db="EMBL/GenBank/DDBJ databases">
        <authorList>
            <person name="Lanie J.A."/>
            <person name="Ng W.-L."/>
            <person name="Kazmierczak K.M."/>
            <person name="Andrzejewski T.M."/>
            <person name="Davidsen T.M."/>
            <person name="Wayne K.J."/>
            <person name="Tettelin H."/>
            <person name="Glass J.I."/>
            <person name="Rusch D."/>
            <person name="Podicherti R."/>
            <person name="Tsui H.-C.T."/>
            <person name="Winkler M.E."/>
        </authorList>
    </citation>
    <scope>NUCLEOTIDE SEQUENCE</scope>
</reference>
<evidence type="ECO:0000313" key="1">
    <source>
        <dbReference type="EMBL" id="SVC65826.1"/>
    </source>
</evidence>
<sequence>MKFKLRDYLKTLNAGKHQWYGWAKAEGDIEVYANIIVHHPEATKPTEQECIDGVAKLQSEYDSKQYQRDREDEYPIIGDQLDMLWHALDDGTLDKTSDFYTSLKATKDKYPKT</sequence>
<dbReference type="AlphaFoldDB" id="A0A382NXM8"/>
<proteinExistence type="predicted"/>
<protein>
    <submittedName>
        <fullName evidence="1">Uncharacterized protein</fullName>
    </submittedName>
</protein>
<gene>
    <name evidence="1" type="ORF">METZ01_LOCUS318680</name>
</gene>
<organism evidence="1">
    <name type="scientific">marine metagenome</name>
    <dbReference type="NCBI Taxonomy" id="408172"/>
    <lineage>
        <taxon>unclassified sequences</taxon>
        <taxon>metagenomes</taxon>
        <taxon>ecological metagenomes</taxon>
    </lineage>
</organism>